<organism evidence="2 3">
    <name type="scientific">Paeniroseomonas aquatica</name>
    <dbReference type="NCBI Taxonomy" id="373043"/>
    <lineage>
        <taxon>Bacteria</taxon>
        <taxon>Pseudomonadati</taxon>
        <taxon>Pseudomonadota</taxon>
        <taxon>Alphaproteobacteria</taxon>
        <taxon>Acetobacterales</taxon>
        <taxon>Acetobacteraceae</taxon>
        <taxon>Paeniroseomonas</taxon>
    </lineage>
</organism>
<sequence length="195" mass="20767">MASVPAAASGGISCVPYARAVTGMQVTGNGGDWWGNAAGRYDRGQRPEAGAVMAFRANSGMTRGHVAVVRQVLNPREVLIDHANWGGPGIRRGSVMQNVTVVDVSARNDWSAVKVQSGYSKEAFGRTYPTYGFIYNRPDDAGTAGTAYASQQQRRAVRYEQVADAPDSASPRGYALQGLAPMTAAQAVSYQPRPR</sequence>
<gene>
    <name evidence="2" type="ORF">QWZ14_05250</name>
</gene>
<dbReference type="Proteomes" id="UP001529369">
    <property type="component" value="Unassembled WGS sequence"/>
</dbReference>
<comment type="caution">
    <text evidence="2">The sequence shown here is derived from an EMBL/GenBank/DDBJ whole genome shotgun (WGS) entry which is preliminary data.</text>
</comment>
<dbReference type="EMBL" id="JAUFPN010000042">
    <property type="protein sequence ID" value="MDN3563781.1"/>
    <property type="molecule type" value="Genomic_DNA"/>
</dbReference>
<dbReference type="SUPFAM" id="SSF54001">
    <property type="entry name" value="Cysteine proteinases"/>
    <property type="match status" value="1"/>
</dbReference>
<dbReference type="InterPro" id="IPR007921">
    <property type="entry name" value="CHAP_dom"/>
</dbReference>
<keyword evidence="3" id="KW-1185">Reference proteome</keyword>
<dbReference type="Gene3D" id="3.90.1720.10">
    <property type="entry name" value="endopeptidase domain like (from Nostoc punctiforme)"/>
    <property type="match status" value="1"/>
</dbReference>
<dbReference type="Pfam" id="PF05257">
    <property type="entry name" value="CHAP"/>
    <property type="match status" value="1"/>
</dbReference>
<dbReference type="InterPro" id="IPR038765">
    <property type="entry name" value="Papain-like_cys_pep_sf"/>
</dbReference>
<dbReference type="PROSITE" id="PS50911">
    <property type="entry name" value="CHAP"/>
    <property type="match status" value="1"/>
</dbReference>
<reference evidence="3" key="1">
    <citation type="journal article" date="2019" name="Int. J. Syst. Evol. Microbiol.">
        <title>The Global Catalogue of Microorganisms (GCM) 10K type strain sequencing project: providing services to taxonomists for standard genome sequencing and annotation.</title>
        <authorList>
            <consortium name="The Broad Institute Genomics Platform"/>
            <consortium name="The Broad Institute Genome Sequencing Center for Infectious Disease"/>
            <person name="Wu L."/>
            <person name="Ma J."/>
        </authorList>
    </citation>
    <scope>NUCLEOTIDE SEQUENCE [LARGE SCALE GENOMIC DNA]</scope>
    <source>
        <strain evidence="3">CECT 7131</strain>
    </source>
</reference>
<evidence type="ECO:0000259" key="1">
    <source>
        <dbReference type="PROSITE" id="PS50911"/>
    </source>
</evidence>
<feature type="domain" description="Peptidase C51" evidence="1">
    <location>
        <begin position="1"/>
        <end position="114"/>
    </location>
</feature>
<name>A0ABT8A288_9PROT</name>
<evidence type="ECO:0000313" key="2">
    <source>
        <dbReference type="EMBL" id="MDN3563781.1"/>
    </source>
</evidence>
<protein>
    <submittedName>
        <fullName evidence="2">CHAP domain-containing protein</fullName>
    </submittedName>
</protein>
<dbReference type="RefSeq" id="WP_290315531.1">
    <property type="nucleotide sequence ID" value="NZ_JAUFPN010000042.1"/>
</dbReference>
<proteinExistence type="predicted"/>
<accession>A0ABT8A288</accession>
<evidence type="ECO:0000313" key="3">
    <source>
        <dbReference type="Proteomes" id="UP001529369"/>
    </source>
</evidence>